<keyword evidence="1" id="KW-0812">Transmembrane</keyword>
<gene>
    <name evidence="2" type="ORF">GCM10022216_06060</name>
</gene>
<dbReference type="RefSeq" id="WP_344673205.1">
    <property type="nucleotide sequence ID" value="NZ_BAAAZI010000004.1"/>
</dbReference>
<keyword evidence="3" id="KW-1185">Reference proteome</keyword>
<dbReference type="EMBL" id="BAAAZI010000004">
    <property type="protein sequence ID" value="GAA4133742.1"/>
    <property type="molecule type" value="Genomic_DNA"/>
</dbReference>
<comment type="caution">
    <text evidence="2">The sequence shown here is derived from an EMBL/GenBank/DDBJ whole genome shotgun (WGS) entry which is preliminary data.</text>
</comment>
<protein>
    <submittedName>
        <fullName evidence="2">Uncharacterized protein</fullName>
    </submittedName>
</protein>
<evidence type="ECO:0000256" key="1">
    <source>
        <dbReference type="SAM" id="Phobius"/>
    </source>
</evidence>
<keyword evidence="1" id="KW-0472">Membrane</keyword>
<sequence>MKNKMKLIIPRLIGLTAIVGLASIIISALFKLLFFGTILLALGMLFTWIIRSWKKESSGSELMHEDPYLGMHSQQRQAVVPVVGFKKSAKPSIIPIY</sequence>
<reference evidence="3" key="1">
    <citation type="journal article" date="2019" name="Int. J. Syst. Evol. Microbiol.">
        <title>The Global Catalogue of Microorganisms (GCM) 10K type strain sequencing project: providing services to taxonomists for standard genome sequencing and annotation.</title>
        <authorList>
            <consortium name="The Broad Institute Genomics Platform"/>
            <consortium name="The Broad Institute Genome Sequencing Center for Infectious Disease"/>
            <person name="Wu L."/>
            <person name="Ma J."/>
        </authorList>
    </citation>
    <scope>NUCLEOTIDE SEQUENCE [LARGE SCALE GENOMIC DNA]</scope>
    <source>
        <strain evidence="3">JCM 16704</strain>
    </source>
</reference>
<feature type="transmembrane region" description="Helical" evidence="1">
    <location>
        <begin position="7"/>
        <end position="26"/>
    </location>
</feature>
<accession>A0ABP7YC51</accession>
<organism evidence="2 3">
    <name type="scientific">Sphingobacterium kyonggiense</name>
    <dbReference type="NCBI Taxonomy" id="714075"/>
    <lineage>
        <taxon>Bacteria</taxon>
        <taxon>Pseudomonadati</taxon>
        <taxon>Bacteroidota</taxon>
        <taxon>Sphingobacteriia</taxon>
        <taxon>Sphingobacteriales</taxon>
        <taxon>Sphingobacteriaceae</taxon>
        <taxon>Sphingobacterium</taxon>
    </lineage>
</organism>
<name>A0ABP7YC51_9SPHI</name>
<keyword evidence="1" id="KW-1133">Transmembrane helix</keyword>
<dbReference type="Proteomes" id="UP001500101">
    <property type="component" value="Unassembled WGS sequence"/>
</dbReference>
<proteinExistence type="predicted"/>
<evidence type="ECO:0000313" key="3">
    <source>
        <dbReference type="Proteomes" id="UP001500101"/>
    </source>
</evidence>
<evidence type="ECO:0000313" key="2">
    <source>
        <dbReference type="EMBL" id="GAA4133742.1"/>
    </source>
</evidence>
<feature type="transmembrane region" description="Helical" evidence="1">
    <location>
        <begin position="32"/>
        <end position="50"/>
    </location>
</feature>